<dbReference type="InterPro" id="IPR055268">
    <property type="entry name" value="PCB-like"/>
</dbReference>
<dbReference type="NCBIfam" id="NF006761">
    <property type="entry name" value="PRK09282.1"/>
    <property type="match status" value="1"/>
</dbReference>
<dbReference type="SUPFAM" id="SSF51569">
    <property type="entry name" value="Aldolase"/>
    <property type="match status" value="1"/>
</dbReference>
<dbReference type="SUPFAM" id="SSF89000">
    <property type="entry name" value="post-HMGL domain-like"/>
    <property type="match status" value="1"/>
</dbReference>
<reference evidence="3 4" key="1">
    <citation type="journal article" date="2014" name="Int. J. Syst. Evol. Microbiol.">
        <title>Complete genome sequence of Corynebacterium casei LMG S-19264T (=DSM 44701T), isolated from a smear-ripened cheese.</title>
        <authorList>
            <consortium name="US DOE Joint Genome Institute (JGI-PGF)"/>
            <person name="Walter F."/>
            <person name="Albersmeier A."/>
            <person name="Kalinowski J."/>
            <person name="Ruckert C."/>
        </authorList>
    </citation>
    <scope>NUCLEOTIDE SEQUENCE [LARGE SCALE GENOMIC DNA]</scope>
    <source>
        <strain evidence="3 4">NBRC 114545</strain>
    </source>
</reference>
<dbReference type="GO" id="GO:0004736">
    <property type="term" value="F:pyruvate carboxylase activity"/>
    <property type="evidence" value="ECO:0007669"/>
    <property type="project" value="TreeGrafter"/>
</dbReference>
<dbReference type="PANTHER" id="PTHR43778:SF2">
    <property type="entry name" value="PYRUVATE CARBOXYLASE, MITOCHONDRIAL"/>
    <property type="match status" value="1"/>
</dbReference>
<accession>A0AA37XKH6</accession>
<dbReference type="PANTHER" id="PTHR43778">
    <property type="entry name" value="PYRUVATE CARBOXYLASE"/>
    <property type="match status" value="1"/>
</dbReference>
<gene>
    <name evidence="3" type="ORF">GCM10025885_08750</name>
</gene>
<dbReference type="Proteomes" id="UP001157039">
    <property type="component" value="Unassembled WGS sequence"/>
</dbReference>
<dbReference type="EMBL" id="BSUW01000001">
    <property type="protein sequence ID" value="GMA71826.1"/>
    <property type="molecule type" value="Genomic_DNA"/>
</dbReference>
<dbReference type="GO" id="GO:0005737">
    <property type="term" value="C:cytoplasm"/>
    <property type="evidence" value="ECO:0007669"/>
    <property type="project" value="TreeGrafter"/>
</dbReference>
<feature type="region of interest" description="Disordered" evidence="1">
    <location>
        <begin position="1"/>
        <end position="20"/>
    </location>
</feature>
<dbReference type="GO" id="GO:0006094">
    <property type="term" value="P:gluconeogenesis"/>
    <property type="evidence" value="ECO:0007669"/>
    <property type="project" value="TreeGrafter"/>
</dbReference>
<dbReference type="Gene3D" id="3.20.20.70">
    <property type="entry name" value="Aldolase class I"/>
    <property type="match status" value="1"/>
</dbReference>
<dbReference type="Pfam" id="PF00682">
    <property type="entry name" value="HMGL-like"/>
    <property type="match status" value="1"/>
</dbReference>
<dbReference type="Pfam" id="PF02436">
    <property type="entry name" value="PYC_OADA"/>
    <property type="match status" value="1"/>
</dbReference>
<evidence type="ECO:0000313" key="4">
    <source>
        <dbReference type="Proteomes" id="UP001157039"/>
    </source>
</evidence>
<organism evidence="3 4">
    <name type="scientific">Tetragenococcus osmophilus</name>
    <dbReference type="NCBI Taxonomy" id="526944"/>
    <lineage>
        <taxon>Bacteria</taxon>
        <taxon>Bacillati</taxon>
        <taxon>Bacillota</taxon>
        <taxon>Bacilli</taxon>
        <taxon>Lactobacillales</taxon>
        <taxon>Enterococcaceae</taxon>
        <taxon>Tetragenococcus</taxon>
    </lineage>
</organism>
<comment type="caution">
    <text evidence="3">The sequence shown here is derived from an EMBL/GenBank/DDBJ whole genome shotgun (WGS) entry which is preliminary data.</text>
</comment>
<evidence type="ECO:0000313" key="3">
    <source>
        <dbReference type="EMBL" id="GMA71826.1"/>
    </source>
</evidence>
<dbReference type="NCBIfam" id="NF008985">
    <property type="entry name" value="PRK12331.1"/>
    <property type="match status" value="1"/>
</dbReference>
<proteinExistence type="predicted"/>
<evidence type="ECO:0000256" key="1">
    <source>
        <dbReference type="SAM" id="MobiDB-lite"/>
    </source>
</evidence>
<dbReference type="AlphaFoldDB" id="A0AA37XKH6"/>
<name>A0AA37XKH6_9ENTE</name>
<protein>
    <submittedName>
        <fullName evidence="3">Oxaloacetate decarboxylase</fullName>
    </submittedName>
</protein>
<dbReference type="InterPro" id="IPR013785">
    <property type="entry name" value="Aldolase_TIM"/>
</dbReference>
<dbReference type="PROSITE" id="PS50991">
    <property type="entry name" value="PYR_CT"/>
    <property type="match status" value="1"/>
</dbReference>
<dbReference type="CDD" id="cd07937">
    <property type="entry name" value="DRE_TIM_PC_TC_5S"/>
    <property type="match status" value="1"/>
</dbReference>
<sequence length="485" mass="54505">MSAFFMKDDNKKKGKGEDMSENKKIKLMETVLRDAHQSLMATRMSTEDMLPIVEKLDKVGYEALECWGGATYDAAIRYLNEDPWQRLREIRKRAKNTKLQMLLRGQNLLGYRNYADDVVESFVAKAAEAGIDVFRIFDALNDVRNLETSLKAVQKANKHAQLVLCYTISPVHTVDYYRDLAKELVDMGADSLCVKDMAGIMTPEVAKELVSELKKVVDVPVEIHTHSTSGTSEMTYLESVKAGADIIDTAISPFAGGTSQPASETLAYALKEYGYELDVDMDLMEEIADYFKPIKQKYVDEGVFDYKMMDVEPNALFYQVPGGMLSNLYSQLKQANATDKYEDVLKEVPAVRKDLGYPPLVTPMSQMVGTQAVFNVLAKERYKMVPNEIKNYIRGEYGKSPAPVDKTVQENIIGDEEVITERPADRLQPEMESLAAELGDLAKTEEDVLTYALFPQIGLTYLKNKYAPKSENNDDGITKIKVTQV</sequence>
<dbReference type="InterPro" id="IPR003379">
    <property type="entry name" value="Carboxylase_cons_dom"/>
</dbReference>
<evidence type="ECO:0000259" key="2">
    <source>
        <dbReference type="PROSITE" id="PS50991"/>
    </source>
</evidence>
<dbReference type="InterPro" id="IPR000891">
    <property type="entry name" value="PYR_CT"/>
</dbReference>
<feature type="domain" description="Pyruvate carboxyltransferase" evidence="2">
    <location>
        <begin position="25"/>
        <end position="285"/>
    </location>
</feature>